<evidence type="ECO:0000256" key="2">
    <source>
        <dbReference type="ARBA" id="ARBA00007092"/>
    </source>
</evidence>
<feature type="site" description="Interaction with DNA substrate" evidence="9">
    <location>
        <position position="209"/>
    </location>
</feature>
<organism evidence="11 12">
    <name type="scientific">Patella caerulea</name>
    <name type="common">Rayed Mediterranean limpet</name>
    <dbReference type="NCBI Taxonomy" id="87958"/>
    <lineage>
        <taxon>Eukaryota</taxon>
        <taxon>Metazoa</taxon>
        <taxon>Spiralia</taxon>
        <taxon>Lophotrochozoa</taxon>
        <taxon>Mollusca</taxon>
        <taxon>Gastropoda</taxon>
        <taxon>Patellogastropoda</taxon>
        <taxon>Patelloidea</taxon>
        <taxon>Patellidae</taxon>
        <taxon>Patella</taxon>
    </lineage>
</organism>
<feature type="binding site" evidence="8">
    <location>
        <position position="121"/>
    </location>
    <ligand>
        <name>Mg(2+)</name>
        <dbReference type="ChEBI" id="CHEBI:18420"/>
        <label>1</label>
    </ligand>
</feature>
<reference evidence="11 12" key="1">
    <citation type="submission" date="2024-01" db="EMBL/GenBank/DDBJ databases">
        <title>The genome of the rayed Mediterranean limpet Patella caerulea (Linnaeus, 1758).</title>
        <authorList>
            <person name="Anh-Thu Weber A."/>
            <person name="Halstead-Nussloch G."/>
        </authorList>
    </citation>
    <scope>NUCLEOTIDE SEQUENCE [LARGE SCALE GENOMIC DNA]</scope>
    <source>
        <strain evidence="11">AATW-2023a</strain>
        <tissue evidence="11">Whole specimen</tissue>
    </source>
</reference>
<evidence type="ECO:0000256" key="9">
    <source>
        <dbReference type="PIRSR" id="PIRSR604808-3"/>
    </source>
</evidence>
<comment type="cofactor">
    <cofactor evidence="8">
        <name>Mg(2+)</name>
        <dbReference type="ChEBI" id="CHEBI:18420"/>
    </cofactor>
    <cofactor evidence="8">
        <name>Mn(2+)</name>
        <dbReference type="ChEBI" id="CHEBI:29035"/>
    </cofactor>
    <text evidence="8">Probably binds two magnesium or manganese ions per subunit.</text>
</comment>
<keyword evidence="5" id="KW-0378">Hydrolase</keyword>
<evidence type="ECO:0000259" key="10">
    <source>
        <dbReference type="Pfam" id="PF03372"/>
    </source>
</evidence>
<keyword evidence="8" id="KW-0464">Manganese</keyword>
<dbReference type="PANTHER" id="PTHR22748">
    <property type="entry name" value="AP ENDONUCLEASE"/>
    <property type="match status" value="1"/>
</dbReference>
<feature type="binding site" evidence="8">
    <location>
        <position position="208"/>
    </location>
    <ligand>
        <name>Mg(2+)</name>
        <dbReference type="ChEBI" id="CHEBI:18420"/>
        <label>1</label>
    </ligand>
</feature>
<feature type="binding site" evidence="8">
    <location>
        <position position="119"/>
    </location>
    <ligand>
        <name>Mg(2+)</name>
        <dbReference type="ChEBI" id="CHEBI:18420"/>
        <label>1</label>
    </ligand>
</feature>
<feature type="site" description="Important for catalytic activity" evidence="9">
    <location>
        <position position="184"/>
    </location>
</feature>
<evidence type="ECO:0000256" key="7">
    <source>
        <dbReference type="PIRSR" id="PIRSR604808-1"/>
    </source>
</evidence>
<protein>
    <recommendedName>
        <fullName evidence="3">exodeoxyribonuclease III</fullName>
        <ecNumber evidence="3">3.1.11.2</ecNumber>
    </recommendedName>
</protein>
<dbReference type="GO" id="GO:0008311">
    <property type="term" value="F:double-stranded DNA 3'-5' DNA exonuclease activity"/>
    <property type="evidence" value="ECO:0007669"/>
    <property type="project" value="UniProtKB-EC"/>
</dbReference>
<keyword evidence="12" id="KW-1185">Reference proteome</keyword>
<dbReference type="GO" id="GO:0005634">
    <property type="term" value="C:nucleus"/>
    <property type="evidence" value="ECO:0007669"/>
    <property type="project" value="TreeGrafter"/>
</dbReference>
<evidence type="ECO:0000256" key="8">
    <source>
        <dbReference type="PIRSR" id="PIRSR604808-2"/>
    </source>
</evidence>
<evidence type="ECO:0000313" key="12">
    <source>
        <dbReference type="Proteomes" id="UP001347796"/>
    </source>
</evidence>
<evidence type="ECO:0000256" key="6">
    <source>
        <dbReference type="ARBA" id="ARBA00022842"/>
    </source>
</evidence>
<dbReference type="Proteomes" id="UP001347796">
    <property type="component" value="Unassembled WGS sequence"/>
</dbReference>
<dbReference type="AlphaFoldDB" id="A0AAN8G4L0"/>
<comment type="caution">
    <text evidence="11">The sequence shown here is derived from an EMBL/GenBank/DDBJ whole genome shotgun (WGS) entry which is preliminary data.</text>
</comment>
<gene>
    <name evidence="11" type="ORF">SNE40_020489</name>
</gene>
<dbReference type="PANTHER" id="PTHR22748:SF26">
    <property type="entry name" value="ENDONUCLEASE_EXONUCLEASE_PHOSPHATASE DOMAIN-CONTAINING PROTEIN"/>
    <property type="match status" value="1"/>
</dbReference>
<evidence type="ECO:0000256" key="3">
    <source>
        <dbReference type="ARBA" id="ARBA00012115"/>
    </source>
</evidence>
<comment type="catalytic activity">
    <reaction evidence="1">
        <text>Exonucleolytic cleavage in the 3'- to 5'-direction to yield nucleoside 5'-phosphates.</text>
        <dbReference type="EC" id="3.1.11.2"/>
    </reaction>
</comment>
<feature type="active site" description="Proton acceptor" evidence="7">
    <location>
        <position position="209"/>
    </location>
</feature>
<evidence type="ECO:0000256" key="1">
    <source>
        <dbReference type="ARBA" id="ARBA00000493"/>
    </source>
</evidence>
<dbReference type="InterPro" id="IPR004808">
    <property type="entry name" value="AP_endonuc_1"/>
</dbReference>
<dbReference type="GO" id="GO:0003906">
    <property type="term" value="F:DNA-(apurinic or apyrimidinic site) endonuclease activity"/>
    <property type="evidence" value="ECO:0007669"/>
    <property type="project" value="TreeGrafter"/>
</dbReference>
<evidence type="ECO:0000313" key="11">
    <source>
        <dbReference type="EMBL" id="KAK6169432.1"/>
    </source>
</evidence>
<dbReference type="Pfam" id="PF03372">
    <property type="entry name" value="Exo_endo_phos"/>
    <property type="match status" value="1"/>
</dbReference>
<evidence type="ECO:0000256" key="5">
    <source>
        <dbReference type="ARBA" id="ARBA00022801"/>
    </source>
</evidence>
<feature type="active site" description="Proton donor/acceptor" evidence="7">
    <location>
        <position position="119"/>
    </location>
</feature>
<dbReference type="CDD" id="cd09076">
    <property type="entry name" value="L1-EN"/>
    <property type="match status" value="1"/>
</dbReference>
<dbReference type="EMBL" id="JAZGQO010000015">
    <property type="protein sequence ID" value="KAK6169432.1"/>
    <property type="molecule type" value="Genomic_DNA"/>
</dbReference>
<dbReference type="GO" id="GO:0008081">
    <property type="term" value="F:phosphoric diester hydrolase activity"/>
    <property type="evidence" value="ECO:0007669"/>
    <property type="project" value="TreeGrafter"/>
</dbReference>
<dbReference type="InterPro" id="IPR005135">
    <property type="entry name" value="Endo/exonuclease/phosphatase"/>
</dbReference>
<dbReference type="EC" id="3.1.11.2" evidence="3"/>
<feature type="binding site" evidence="8">
    <location>
        <position position="209"/>
    </location>
    <ligand>
        <name>Mg(2+)</name>
        <dbReference type="ChEBI" id="CHEBI:18420"/>
        <label>1</label>
    </ligand>
</feature>
<dbReference type="GO" id="GO:0006284">
    <property type="term" value="P:base-excision repair"/>
    <property type="evidence" value="ECO:0007669"/>
    <property type="project" value="TreeGrafter"/>
</dbReference>
<dbReference type="GO" id="GO:0046872">
    <property type="term" value="F:metal ion binding"/>
    <property type="evidence" value="ECO:0007669"/>
    <property type="project" value="UniProtKB-KW"/>
</dbReference>
<proteinExistence type="inferred from homology"/>
<feature type="domain" description="Endonuclease/exonuclease/phosphatase" evidence="10">
    <location>
        <begin position="7"/>
        <end position="209"/>
    </location>
</feature>
<evidence type="ECO:0000256" key="4">
    <source>
        <dbReference type="ARBA" id="ARBA00022723"/>
    </source>
</evidence>
<accession>A0AAN8G4L0</accession>
<feature type="site" description="Transition state stabilizer" evidence="9">
    <location>
        <position position="121"/>
    </location>
</feature>
<dbReference type="SUPFAM" id="SSF56219">
    <property type="entry name" value="DNase I-like"/>
    <property type="match status" value="1"/>
</dbReference>
<name>A0AAN8G4L0_PATCE</name>
<keyword evidence="6 8" id="KW-0460">Magnesium</keyword>
<feature type="active site" evidence="7">
    <location>
        <position position="89"/>
    </location>
</feature>
<dbReference type="InterPro" id="IPR036691">
    <property type="entry name" value="Endo/exonu/phosph_ase_sf"/>
</dbReference>
<dbReference type="Gene3D" id="3.60.10.10">
    <property type="entry name" value="Endonuclease/exonuclease/phosphatase"/>
    <property type="match status" value="1"/>
</dbReference>
<sequence length="329" mass="39123">MLLNTSIACLQETYWDEELIETVSNKWNGLVFCNNFNNNTISRGTAILFTDAFLNKISIDVKKDSEGRILSVKFTHKQYEQKINIISVYAPNNDCDRANLYLSLYNYVDQNYETIICGDFNEIMDPVLDQAVGMNTFCPRNVQKLKDFLEFTALIDLWRDRNSDRREFTRRQFVNGCLKQSRIDYFFVSRKLLEYIVSCYIKHYSYSDHDLLLLKVEFGCRVKGPGLFIHNNTHLKDSNYVQSIEQLIISSKDCPLYENEIRIWWDNLKYKLKCFAKEYGQSKHRNKFLKQIKLEKDLKREYSKLSKNHNHDQCKLKELELEEINRHKC</sequence>
<keyword evidence="4 8" id="KW-0479">Metal-binding</keyword>
<comment type="similarity">
    <text evidence="2">Belongs to the DNA repair enzymes AP/ExoA family.</text>
</comment>